<gene>
    <name evidence="2" type="ORF">C0Z19_02330</name>
</gene>
<dbReference type="RefSeq" id="WP_102608195.1">
    <property type="nucleotide sequence ID" value="NZ_CADIKD010000021.1"/>
</dbReference>
<organism evidence="2 3">
    <name type="scientific">Trinickia soli</name>
    <dbReference type="NCBI Taxonomy" id="380675"/>
    <lineage>
        <taxon>Bacteria</taxon>
        <taxon>Pseudomonadati</taxon>
        <taxon>Pseudomonadota</taxon>
        <taxon>Betaproteobacteria</taxon>
        <taxon>Burkholderiales</taxon>
        <taxon>Burkholderiaceae</taxon>
        <taxon>Trinickia</taxon>
    </lineage>
</organism>
<dbReference type="Proteomes" id="UP000235347">
    <property type="component" value="Unassembled WGS sequence"/>
</dbReference>
<dbReference type="AlphaFoldDB" id="A0A2N7WDX2"/>
<accession>A0A2N7WDX2</accession>
<comment type="caution">
    <text evidence="2">The sequence shown here is derived from an EMBL/GenBank/DDBJ whole genome shotgun (WGS) entry which is preliminary data.</text>
</comment>
<keyword evidence="3" id="KW-1185">Reference proteome</keyword>
<dbReference type="EMBL" id="PNYB01000002">
    <property type="protein sequence ID" value="PMS27545.1"/>
    <property type="molecule type" value="Genomic_DNA"/>
</dbReference>
<evidence type="ECO:0000313" key="2">
    <source>
        <dbReference type="EMBL" id="PMS27545.1"/>
    </source>
</evidence>
<protein>
    <submittedName>
        <fullName evidence="2">Uncharacterized protein</fullName>
    </submittedName>
</protein>
<proteinExistence type="predicted"/>
<reference evidence="2 3" key="1">
    <citation type="submission" date="2018-01" db="EMBL/GenBank/DDBJ databases">
        <title>Whole genome analyses suggest that Burkholderia sensu lato contains two further novel genera in the rhizoxinica-symbiotica group Mycetohabitans gen. nov., and Trinickia gen. nov.: implications for the evolution of diazotrophy and nodulation in the Burkholderiaceae.</title>
        <authorList>
            <person name="Estrada-de los Santos P."/>
            <person name="Palmer M."/>
            <person name="Chavez-Ramirez B."/>
            <person name="Beukes C."/>
            <person name="Steenkamp E.T."/>
            <person name="Hirsch A.M."/>
            <person name="Manyaka P."/>
            <person name="Maluk M."/>
            <person name="Lafos M."/>
            <person name="Crook M."/>
            <person name="Gross E."/>
            <person name="Simon M.F."/>
            <person name="Bueno dos Reis Junior F."/>
            <person name="Poole P.S."/>
            <person name="Venter S.N."/>
            <person name="James E.K."/>
        </authorList>
    </citation>
    <scope>NUCLEOTIDE SEQUENCE [LARGE SCALE GENOMIC DNA]</scope>
    <source>
        <strain evidence="2 3">GP25-8</strain>
    </source>
</reference>
<sequence>MFDTFARRSARTRRQSSSGRWPRVGSILRSFARAFRRSGGYTLRSPYPVNSVLTDAAQFEALGLHPREPGAFQRLADRHRYEIFVRTSHVSRVANVGRVGMRPKPEALYRKTGRAASVPGMIVYADSEIEQAERDLAAIHHPDQLHASLAMRVLATEGLRLRPLGDGIHGVRDGAGNFFYGDIDIHGVYQRTGPNRARQVNAGTFVPLFNAELAATGLYSANLLEYRTPMLEKDFGVLPYLPIQHGAHDEWARRNDPFYAGGVNMGPLPGVIHFRPGEKPRHVSTVAHYRDILASLGQERVYSAEAWDHGRNRLAAVRYVRRNSSPMPEEPTSTRL</sequence>
<evidence type="ECO:0000313" key="3">
    <source>
        <dbReference type="Proteomes" id="UP000235347"/>
    </source>
</evidence>
<name>A0A2N7WDX2_9BURK</name>
<feature type="region of interest" description="Disordered" evidence="1">
    <location>
        <begin position="1"/>
        <end position="21"/>
    </location>
</feature>
<evidence type="ECO:0000256" key="1">
    <source>
        <dbReference type="SAM" id="MobiDB-lite"/>
    </source>
</evidence>